<feature type="domain" description="Carrier" evidence="1">
    <location>
        <begin position="21"/>
        <end position="97"/>
    </location>
</feature>
<organism evidence="2 3">
    <name type="scientific">Persicimonas caeni</name>
    <dbReference type="NCBI Taxonomy" id="2292766"/>
    <lineage>
        <taxon>Bacteria</taxon>
        <taxon>Deltaproteobacteria</taxon>
        <taxon>Bradymonadales</taxon>
        <taxon>Bradymonadaceae</taxon>
        <taxon>Persicimonas</taxon>
    </lineage>
</organism>
<accession>A0A5B8YH20</accession>
<dbReference type="SUPFAM" id="SSF47336">
    <property type="entry name" value="ACP-like"/>
    <property type="match status" value="1"/>
</dbReference>
<gene>
    <name evidence="2" type="ORF">FIV42_23795</name>
</gene>
<evidence type="ECO:0000259" key="1">
    <source>
        <dbReference type="PROSITE" id="PS50075"/>
    </source>
</evidence>
<dbReference type="EMBL" id="CP041186">
    <property type="protein sequence ID" value="QDG53658.1"/>
    <property type="molecule type" value="Genomic_DNA"/>
</dbReference>
<evidence type="ECO:0000313" key="2">
    <source>
        <dbReference type="EMBL" id="QDG53658.1"/>
    </source>
</evidence>
<evidence type="ECO:0000313" key="3">
    <source>
        <dbReference type="Proteomes" id="UP000315995"/>
    </source>
</evidence>
<reference evidence="2 3" key="1">
    <citation type="submission" date="2019-06" db="EMBL/GenBank/DDBJ databases">
        <title>Persicimonas caeni gen. nov., sp. nov., a predatory bacterium isolated from solar saltern.</title>
        <authorList>
            <person name="Wang S."/>
        </authorList>
    </citation>
    <scope>NUCLEOTIDE SEQUENCE [LARGE SCALE GENOMIC DNA]</scope>
    <source>
        <strain evidence="2 3">YN101</strain>
    </source>
</reference>
<sequence length="98" mass="10947">MMTFAVRVVRKHSSGGTMSNQSVRMEVVDILREIEPDIDVESLEEDSSLTRDLGIDDSDKRAVAGELNQRFDLAMSEQECEEIDTVGGLVSYVESHIQ</sequence>
<dbReference type="PROSITE" id="PS50075">
    <property type="entry name" value="CARRIER"/>
    <property type="match status" value="1"/>
</dbReference>
<name>A0A4Y6PZA9_PERCE</name>
<dbReference type="Pfam" id="PF00550">
    <property type="entry name" value="PP-binding"/>
    <property type="match status" value="1"/>
</dbReference>
<dbReference type="Gene3D" id="1.10.1200.10">
    <property type="entry name" value="ACP-like"/>
    <property type="match status" value="1"/>
</dbReference>
<keyword evidence="3" id="KW-1185">Reference proteome</keyword>
<proteinExistence type="predicted"/>
<accession>A0A4Y6PZA9</accession>
<dbReference type="OrthoDB" id="9810922at2"/>
<dbReference type="InterPro" id="IPR009081">
    <property type="entry name" value="PP-bd_ACP"/>
</dbReference>
<dbReference type="InterPro" id="IPR036736">
    <property type="entry name" value="ACP-like_sf"/>
</dbReference>
<dbReference type="AlphaFoldDB" id="A0A4Y6PZA9"/>
<dbReference type="Proteomes" id="UP000315995">
    <property type="component" value="Chromosome"/>
</dbReference>
<protein>
    <submittedName>
        <fullName evidence="2">Acyl carrier protein</fullName>
    </submittedName>
</protein>